<dbReference type="PANTHER" id="PTHR37994:SF3">
    <property type="entry name" value="ER TRANSPORTER 6TM N-TERMINAL DOMAIN-CONTAINING PROTEIN"/>
    <property type="match status" value="1"/>
</dbReference>
<dbReference type="OrthoDB" id="2274698at2759"/>
<feature type="transmembrane region" description="Helical" evidence="6">
    <location>
        <begin position="220"/>
        <end position="245"/>
    </location>
</feature>
<dbReference type="InterPro" id="IPR018820">
    <property type="entry name" value="BRE4-related_DUF2421"/>
</dbReference>
<feature type="transmembrane region" description="Helical" evidence="6">
    <location>
        <begin position="194"/>
        <end position="214"/>
    </location>
</feature>
<evidence type="ECO:0000313" key="11">
    <source>
        <dbReference type="Proteomes" id="UP000294933"/>
    </source>
</evidence>
<feature type="transmembrane region" description="Helical" evidence="6">
    <location>
        <begin position="509"/>
        <end position="532"/>
    </location>
</feature>
<feature type="transmembrane region" description="Helical" evidence="6">
    <location>
        <begin position="699"/>
        <end position="718"/>
    </location>
</feature>
<feature type="transmembrane region" description="Helical" evidence="6">
    <location>
        <begin position="99"/>
        <end position="122"/>
    </location>
</feature>
<keyword evidence="11" id="KW-1185">Reference proteome</keyword>
<feature type="transmembrane region" description="Helical" evidence="6">
    <location>
        <begin position="725"/>
        <end position="746"/>
    </location>
</feature>
<feature type="region of interest" description="Disordered" evidence="5">
    <location>
        <begin position="565"/>
        <end position="595"/>
    </location>
</feature>
<reference evidence="10 11" key="1">
    <citation type="submission" date="2018-06" db="EMBL/GenBank/DDBJ databases">
        <title>A transcriptomic atlas of mushroom development highlights an independent origin of complex multicellularity.</title>
        <authorList>
            <consortium name="DOE Joint Genome Institute"/>
            <person name="Krizsan K."/>
            <person name="Almasi E."/>
            <person name="Merenyi Z."/>
            <person name="Sahu N."/>
            <person name="Viragh M."/>
            <person name="Koszo T."/>
            <person name="Mondo S."/>
            <person name="Kiss B."/>
            <person name="Balint B."/>
            <person name="Kues U."/>
            <person name="Barry K."/>
            <person name="Hegedus J.C."/>
            <person name="Henrissat B."/>
            <person name="Johnson J."/>
            <person name="Lipzen A."/>
            <person name="Ohm R."/>
            <person name="Nagy I."/>
            <person name="Pangilinan J."/>
            <person name="Yan J."/>
            <person name="Xiong Y."/>
            <person name="Grigoriev I.V."/>
            <person name="Hibbett D.S."/>
            <person name="Nagy L.G."/>
        </authorList>
    </citation>
    <scope>NUCLEOTIDE SEQUENCE [LARGE SCALE GENOMIC DNA]</scope>
    <source>
        <strain evidence="10 11">SZMC22713</strain>
    </source>
</reference>
<feature type="transmembrane region" description="Helical" evidence="6">
    <location>
        <begin position="167"/>
        <end position="187"/>
    </location>
</feature>
<keyword evidence="3 6" id="KW-1133">Transmembrane helix</keyword>
<accession>A0A4Y7PVR9</accession>
<dbReference type="Proteomes" id="UP000294933">
    <property type="component" value="Unassembled WGS sequence"/>
</dbReference>
<feature type="region of interest" description="Disordered" evidence="5">
    <location>
        <begin position="990"/>
        <end position="1019"/>
    </location>
</feature>
<feature type="transmembrane region" description="Helical" evidence="6">
    <location>
        <begin position="672"/>
        <end position="693"/>
    </location>
</feature>
<feature type="region of interest" description="Disordered" evidence="5">
    <location>
        <begin position="1"/>
        <end position="33"/>
    </location>
</feature>
<dbReference type="PANTHER" id="PTHR37994">
    <property type="entry name" value="ARAE_2_N DOMAIN-CONTAINING PROTEIN-RELATED"/>
    <property type="match status" value="1"/>
</dbReference>
<feature type="compositionally biased region" description="Basic and acidic residues" evidence="5">
    <location>
        <begin position="565"/>
        <end position="593"/>
    </location>
</feature>
<dbReference type="STRING" id="50990.A0A4Y7PVR9"/>
<evidence type="ECO:0000256" key="6">
    <source>
        <dbReference type="SAM" id="Phobius"/>
    </source>
</evidence>
<feature type="domain" description="Putative ER transporter 6TM N-terminal" evidence="8">
    <location>
        <begin position="37"/>
        <end position="486"/>
    </location>
</feature>
<feature type="transmembrane region" description="Helical" evidence="6">
    <location>
        <begin position="644"/>
        <end position="665"/>
    </location>
</feature>
<evidence type="ECO:0000256" key="4">
    <source>
        <dbReference type="ARBA" id="ARBA00023136"/>
    </source>
</evidence>
<feature type="region of interest" description="Disordered" evidence="5">
    <location>
        <begin position="827"/>
        <end position="860"/>
    </location>
</feature>
<feature type="compositionally biased region" description="Low complexity" evidence="5">
    <location>
        <begin position="367"/>
        <end position="380"/>
    </location>
</feature>
<feature type="domain" description="DUF2421" evidence="7">
    <location>
        <begin position="785"/>
        <end position="1067"/>
    </location>
</feature>
<proteinExistence type="predicted"/>
<evidence type="ECO:0008006" key="12">
    <source>
        <dbReference type="Google" id="ProtNLM"/>
    </source>
</evidence>
<comment type="subcellular location">
    <subcellularLocation>
        <location evidence="1">Membrane</location>
        <topology evidence="1">Multi-pass membrane protein</topology>
    </subcellularLocation>
</comment>
<feature type="compositionally biased region" description="Basic and acidic residues" evidence="5">
    <location>
        <begin position="21"/>
        <end position="33"/>
    </location>
</feature>
<feature type="transmembrane region" description="Helical" evidence="6">
    <location>
        <begin position="619"/>
        <end position="638"/>
    </location>
</feature>
<keyword evidence="4 6" id="KW-0472">Membrane</keyword>
<feature type="compositionally biased region" description="Basic and acidic residues" evidence="5">
    <location>
        <begin position="827"/>
        <end position="853"/>
    </location>
</feature>
<dbReference type="Pfam" id="PF10334">
    <property type="entry name" value="BRE4"/>
    <property type="match status" value="1"/>
</dbReference>
<feature type="compositionally biased region" description="Polar residues" evidence="5">
    <location>
        <begin position="7"/>
        <end position="20"/>
    </location>
</feature>
<evidence type="ECO:0000256" key="3">
    <source>
        <dbReference type="ARBA" id="ARBA00022989"/>
    </source>
</evidence>
<sequence length="1087" mass="119823">MSDNEKTVPSQADRSPTSTSKDGEQKPARDGKFLDTLPPWIATNLRSKKSWKILARCWLASWLSFLIILPNRPLKAMGNAAFFALMSSFLVPPNMPVQMFVFAISTMIVGMCFGWAIGAAAMKAALSARNQKVLKQTILSVQESAAGAVNPDAQFKLSIFQGAFLDVSSSAVFGVFLGVAVFFFACVRAYAPKLALFAVFGTVVVDIFCAYGPLFPVAQYTIVSSLIISVAVYIAIGIVLILTVFPETMNHAYLASVSAALGNLKSFVELQADIVSTSPGELSVDPNGSLAKMAGLKAAVLAGLQGLEAKSSLINAEFSWGRWNGDDAKDLVEPLKFTASRASGFQSFTRHIIDAEKLSVSRETTKSSDSSPPTQASSQPIDHMGETELIRQLHAHHHRYELQHNTRLSDIMPILERSTADLHRACVEGLAAAQNAIDEINHGRWTRRTPAIADRMSEAEARLDRAIESLRTAVTEFREKKRLEIVAPFIPAVNALKTSTKPLPLRSLVIAYVYCSALVVTSDGVITLLEMISQTAKKRKRSRLWAPSGLRAIGKFILRKGDHGDTEELLGDTRPDNEVEKEEEEKYQRDPDSRPPTNFIQRIADANHRVYQWFKSPEGLFVVKNVVVTIALWLPSVIRSSAYFAYVNKSVWAIIMAQTTLGVYVSDQIFSYVTRLGGTFLGLALGTLGWYVGNGRGNGNGYASAAAFGVLILPIVFVRAFAPPVVVLPVLMFGVTIALIMGYSWIDSHLVVYGSPGIGWHVAWRRFVLVIIGCVASFILMMFPPTSGRKAVRLRNASVVTELGSLYAYLISAWISVEHSAPENDKIDKVTGHDTNGDDAKARGEHGEVEKRGKSWPPQRPKWAQEFRSRIIDLSLQVQTLRGQTALARWEGSVRGVWPKEEYDNLVQTESDMISALAQFAGALIYTDPAWRLRLKKRTKLLNPKFITEVMSLFALVSQALRTGEALHQVLPTALLDSLIYHQQHHRQQYPLGSSTNGNAGGTEQNGDDHGQEDDDVDEEAGVDTLDPAEEIQSEDYMYHAVGVAAVTQILSGLDDLHRTTKRLCGEVPFKGFEDWRNDYEREYSHV</sequence>
<organism evidence="10 11">
    <name type="scientific">Rickenella mellea</name>
    <dbReference type="NCBI Taxonomy" id="50990"/>
    <lineage>
        <taxon>Eukaryota</taxon>
        <taxon>Fungi</taxon>
        <taxon>Dikarya</taxon>
        <taxon>Basidiomycota</taxon>
        <taxon>Agaricomycotina</taxon>
        <taxon>Agaricomycetes</taxon>
        <taxon>Hymenochaetales</taxon>
        <taxon>Rickenellaceae</taxon>
        <taxon>Rickenella</taxon>
    </lineage>
</organism>
<dbReference type="InterPro" id="IPR018823">
    <property type="entry name" value="ArAE_2_N"/>
</dbReference>
<dbReference type="Pfam" id="PF13515">
    <property type="entry name" value="FUSC_2"/>
    <property type="match status" value="1"/>
</dbReference>
<dbReference type="Pfam" id="PF10337">
    <property type="entry name" value="ArAE_2_N"/>
    <property type="match status" value="1"/>
</dbReference>
<evidence type="ECO:0000259" key="7">
    <source>
        <dbReference type="Pfam" id="PF10334"/>
    </source>
</evidence>
<gene>
    <name evidence="10" type="ORF">BD410DRAFT_900749</name>
</gene>
<evidence type="ECO:0000256" key="2">
    <source>
        <dbReference type="ARBA" id="ARBA00022692"/>
    </source>
</evidence>
<feature type="transmembrane region" description="Helical" evidence="6">
    <location>
        <begin position="766"/>
        <end position="784"/>
    </location>
</feature>
<keyword evidence="2 6" id="KW-0812">Transmembrane</keyword>
<evidence type="ECO:0000256" key="5">
    <source>
        <dbReference type="SAM" id="MobiDB-lite"/>
    </source>
</evidence>
<evidence type="ECO:0000313" key="10">
    <source>
        <dbReference type="EMBL" id="TDL18689.1"/>
    </source>
</evidence>
<name>A0A4Y7PVR9_9AGAM</name>
<evidence type="ECO:0000256" key="1">
    <source>
        <dbReference type="ARBA" id="ARBA00004141"/>
    </source>
</evidence>
<feature type="region of interest" description="Disordered" evidence="5">
    <location>
        <begin position="359"/>
        <end position="382"/>
    </location>
</feature>
<protein>
    <recommendedName>
        <fullName evidence="12">ER transporter 6TM N-terminal domain-containing protein</fullName>
    </recommendedName>
</protein>
<dbReference type="InterPro" id="IPR049453">
    <property type="entry name" value="Memb_transporter_dom"/>
</dbReference>
<dbReference type="AlphaFoldDB" id="A0A4Y7PVR9"/>
<feature type="transmembrane region" description="Helical" evidence="6">
    <location>
        <begin position="53"/>
        <end position="70"/>
    </location>
</feature>
<evidence type="ECO:0000259" key="9">
    <source>
        <dbReference type="Pfam" id="PF13515"/>
    </source>
</evidence>
<dbReference type="EMBL" id="ML170205">
    <property type="protein sequence ID" value="TDL18689.1"/>
    <property type="molecule type" value="Genomic_DNA"/>
</dbReference>
<evidence type="ECO:0000259" key="8">
    <source>
        <dbReference type="Pfam" id="PF10337"/>
    </source>
</evidence>
<dbReference type="VEuPathDB" id="FungiDB:BD410DRAFT_900749"/>
<feature type="domain" description="Integral membrane bound transporter" evidence="9">
    <location>
        <begin position="647"/>
        <end position="779"/>
    </location>
</feature>